<dbReference type="PANTHER" id="PTHR32060:SF30">
    <property type="entry name" value="CARBOXY-TERMINAL PROCESSING PROTEASE CTPA"/>
    <property type="match status" value="1"/>
</dbReference>
<comment type="caution">
    <text evidence="3">The sequence shown here is derived from an EMBL/GenBank/DDBJ whole genome shotgun (WGS) entry which is preliminary data.</text>
</comment>
<dbReference type="InterPro" id="IPR041613">
    <property type="entry name" value="Pept_S41_N"/>
</dbReference>
<evidence type="ECO:0000256" key="1">
    <source>
        <dbReference type="SAM" id="SignalP"/>
    </source>
</evidence>
<protein>
    <submittedName>
        <fullName evidence="3">S41 family peptidase</fullName>
    </submittedName>
</protein>
<organism evidence="3 4">
    <name type="scientific">Fontibacter flavus</name>
    <dbReference type="NCBI Taxonomy" id="654838"/>
    <lineage>
        <taxon>Bacteria</taxon>
        <taxon>Pseudomonadati</taxon>
        <taxon>Bacteroidota</taxon>
        <taxon>Cytophagia</taxon>
        <taxon>Cytophagales</taxon>
        <taxon>Cyclobacteriaceae</taxon>
        <taxon>Fontibacter</taxon>
    </lineage>
</organism>
<feature type="domain" description="Tail specific protease" evidence="2">
    <location>
        <begin position="178"/>
        <end position="372"/>
    </location>
</feature>
<dbReference type="Gene3D" id="3.30.750.170">
    <property type="match status" value="1"/>
</dbReference>
<keyword evidence="1" id="KW-0732">Signal</keyword>
<dbReference type="InterPro" id="IPR029045">
    <property type="entry name" value="ClpP/crotonase-like_dom_sf"/>
</dbReference>
<evidence type="ECO:0000259" key="2">
    <source>
        <dbReference type="SMART" id="SM00245"/>
    </source>
</evidence>
<evidence type="ECO:0000313" key="4">
    <source>
        <dbReference type="Proteomes" id="UP001589797"/>
    </source>
</evidence>
<dbReference type="Gene3D" id="2.30.42.10">
    <property type="match status" value="1"/>
</dbReference>
<keyword evidence="4" id="KW-1185">Reference proteome</keyword>
<dbReference type="SUPFAM" id="SSF50156">
    <property type="entry name" value="PDZ domain-like"/>
    <property type="match status" value="1"/>
</dbReference>
<gene>
    <name evidence="3" type="ORF">ACFFIP_03025</name>
</gene>
<reference evidence="3 4" key="1">
    <citation type="submission" date="2024-09" db="EMBL/GenBank/DDBJ databases">
        <authorList>
            <person name="Sun Q."/>
            <person name="Mori K."/>
        </authorList>
    </citation>
    <scope>NUCLEOTIDE SEQUENCE [LARGE SCALE GENOMIC DNA]</scope>
    <source>
        <strain evidence="3 4">CCM 7650</strain>
    </source>
</reference>
<dbReference type="CDD" id="cd07561">
    <property type="entry name" value="Peptidase_S41_CPP_like"/>
    <property type="match status" value="1"/>
</dbReference>
<dbReference type="EMBL" id="JBHLWI010000006">
    <property type="protein sequence ID" value="MFC0261639.1"/>
    <property type="molecule type" value="Genomic_DNA"/>
</dbReference>
<dbReference type="RefSeq" id="WP_382386085.1">
    <property type="nucleotide sequence ID" value="NZ_JBHLWI010000006.1"/>
</dbReference>
<dbReference type="Pfam" id="PF03572">
    <property type="entry name" value="Peptidase_S41"/>
    <property type="match status" value="1"/>
</dbReference>
<dbReference type="Proteomes" id="UP001589797">
    <property type="component" value="Unassembled WGS sequence"/>
</dbReference>
<dbReference type="SMART" id="SM00245">
    <property type="entry name" value="TSPc"/>
    <property type="match status" value="1"/>
</dbReference>
<dbReference type="InterPro" id="IPR036034">
    <property type="entry name" value="PDZ_sf"/>
</dbReference>
<dbReference type="Pfam" id="PF18294">
    <property type="entry name" value="Pept_S41_N"/>
    <property type="match status" value="1"/>
</dbReference>
<accession>A0ABV6FPT1</accession>
<evidence type="ECO:0000313" key="3">
    <source>
        <dbReference type="EMBL" id="MFC0261639.1"/>
    </source>
</evidence>
<feature type="signal peptide" evidence="1">
    <location>
        <begin position="1"/>
        <end position="22"/>
    </location>
</feature>
<name>A0ABV6FPT1_9BACT</name>
<feature type="chain" id="PRO_5047341468" evidence="1">
    <location>
        <begin position="23"/>
        <end position="445"/>
    </location>
</feature>
<dbReference type="PANTHER" id="PTHR32060">
    <property type="entry name" value="TAIL-SPECIFIC PROTEASE"/>
    <property type="match status" value="1"/>
</dbReference>
<dbReference type="InterPro" id="IPR005151">
    <property type="entry name" value="Tail-specific_protease"/>
</dbReference>
<dbReference type="SUPFAM" id="SSF52096">
    <property type="entry name" value="ClpP/crotonase"/>
    <property type="match status" value="1"/>
</dbReference>
<dbReference type="PROSITE" id="PS51257">
    <property type="entry name" value="PROKAR_LIPOPROTEIN"/>
    <property type="match status" value="1"/>
</dbReference>
<sequence length="445" mass="49897">MSTFRVKIWSILLVFVVGFSSCNPESEEVEPVKVEDTIKKAIFDSMKEWYYWTNDLPTSVDVSSYASNADLLNDLMFRPLDRWSYLTTSAAFNASFTGQASGAHGFSFAFDENERLFVAFVYDEAPAGKDGWQRGWEIIEINGRPISSYRNSNGSYSFDLGANTVGVRNTFKFKLPDGSETTRTIEKGAFQTNSVLLRDVYEVDGKKVGHWVYQSFRATAGLTPTRSQEVDDSFAFFQQQGINELIIDLRYNGGGSVAVTEQILNYLVPSSASGRTMYTNRHNGNKFENNRTVNFNKVGNLNLSRIIFITSRGSASASELLINCLNPYMNLHIIGDDTYGKPVGSFPLSSFNRTLATNDVELVPITFAIANADGRADYFDGFPANFKVGDDPARNWGDPQERRLAAALDFIRNGGVNSRMTATYYKPIWEMIDAFEGLQKEFPMY</sequence>
<dbReference type="Gene3D" id="3.90.226.10">
    <property type="entry name" value="2-enoyl-CoA Hydratase, Chain A, domain 1"/>
    <property type="match status" value="1"/>
</dbReference>
<proteinExistence type="predicted"/>